<accession>A0A9Q3CDV9</accession>
<dbReference type="Proteomes" id="UP000765509">
    <property type="component" value="Unassembled WGS sequence"/>
</dbReference>
<dbReference type="FunFam" id="3.30.830.10:FF:000031">
    <property type="entry name" value="Putative zinc metalloprotease"/>
    <property type="match status" value="1"/>
</dbReference>
<comment type="caution">
    <text evidence="4">The sequence shown here is derived from an EMBL/GenBank/DDBJ whole genome shotgun (WGS) entry which is preliminary data.</text>
</comment>
<dbReference type="PANTHER" id="PTHR43016:SF16">
    <property type="entry name" value="METALLOPROTEASE, PUTATIVE (AFU_ORTHOLOGUE AFUA_4G07610)-RELATED"/>
    <property type="match status" value="1"/>
</dbReference>
<dbReference type="Gene3D" id="3.30.830.10">
    <property type="entry name" value="Metalloenzyme, LuxS/M16 peptidase-like"/>
    <property type="match status" value="4"/>
</dbReference>
<dbReference type="FunFam" id="3.30.830.10:FF:000015">
    <property type="entry name" value="Putative zinc metalloprotease"/>
    <property type="match status" value="1"/>
</dbReference>
<keyword evidence="5" id="KW-1185">Reference proteome</keyword>
<dbReference type="SUPFAM" id="SSF63411">
    <property type="entry name" value="LuxS/MPP-like metallohydrolase"/>
    <property type="match status" value="4"/>
</dbReference>
<dbReference type="InterPro" id="IPR011249">
    <property type="entry name" value="Metalloenz_LuxS/M16"/>
</dbReference>
<proteinExistence type="predicted"/>
<evidence type="ECO:0000259" key="3">
    <source>
        <dbReference type="Pfam" id="PF05193"/>
    </source>
</evidence>
<evidence type="ECO:0000256" key="2">
    <source>
        <dbReference type="SAM" id="Phobius"/>
    </source>
</evidence>
<feature type="domain" description="Peptidase M16 C-terminal" evidence="3">
    <location>
        <begin position="280"/>
        <end position="457"/>
    </location>
</feature>
<dbReference type="AlphaFoldDB" id="A0A9Q3CDV9"/>
<dbReference type="OrthoDB" id="4953at2759"/>
<dbReference type="InterPro" id="IPR007863">
    <property type="entry name" value="Peptidase_M16_C"/>
</dbReference>
<protein>
    <recommendedName>
        <fullName evidence="3">Peptidase M16 C-terminal domain-containing protein</fullName>
    </recommendedName>
</protein>
<organism evidence="4 5">
    <name type="scientific">Austropuccinia psidii MF-1</name>
    <dbReference type="NCBI Taxonomy" id="1389203"/>
    <lineage>
        <taxon>Eukaryota</taxon>
        <taxon>Fungi</taxon>
        <taxon>Dikarya</taxon>
        <taxon>Basidiomycota</taxon>
        <taxon>Pucciniomycotina</taxon>
        <taxon>Pucciniomycetes</taxon>
        <taxon>Pucciniales</taxon>
        <taxon>Sphaerophragmiaceae</taxon>
        <taxon>Austropuccinia</taxon>
    </lineage>
</organism>
<evidence type="ECO:0000313" key="4">
    <source>
        <dbReference type="EMBL" id="MBW0480780.1"/>
    </source>
</evidence>
<reference evidence="4" key="1">
    <citation type="submission" date="2021-03" db="EMBL/GenBank/DDBJ databases">
        <title>Draft genome sequence of rust myrtle Austropuccinia psidii MF-1, a brazilian biotype.</title>
        <authorList>
            <person name="Quecine M.C."/>
            <person name="Pachon D.M.R."/>
            <person name="Bonatelli M.L."/>
            <person name="Correr F.H."/>
            <person name="Franceschini L.M."/>
            <person name="Leite T.F."/>
            <person name="Margarido G.R.A."/>
            <person name="Almeida C.A."/>
            <person name="Ferrarezi J.A."/>
            <person name="Labate C.A."/>
        </authorList>
    </citation>
    <scope>NUCLEOTIDE SEQUENCE</scope>
    <source>
        <strain evidence="4">MF-1</strain>
    </source>
</reference>
<gene>
    <name evidence="4" type="ORF">O181_020495</name>
</gene>
<dbReference type="GO" id="GO:0046872">
    <property type="term" value="F:metal ion binding"/>
    <property type="evidence" value="ECO:0007669"/>
    <property type="project" value="InterPro"/>
</dbReference>
<keyword evidence="2" id="KW-0812">Transmembrane</keyword>
<evidence type="ECO:0000313" key="5">
    <source>
        <dbReference type="Proteomes" id="UP000765509"/>
    </source>
</evidence>
<dbReference type="EMBL" id="AVOT02006106">
    <property type="protein sequence ID" value="MBW0480780.1"/>
    <property type="molecule type" value="Genomic_DNA"/>
</dbReference>
<evidence type="ECO:0000256" key="1">
    <source>
        <dbReference type="SAM" id="MobiDB-lite"/>
    </source>
</evidence>
<keyword evidence="2" id="KW-0472">Membrane</keyword>
<feature type="region of interest" description="Disordered" evidence="1">
    <location>
        <begin position="554"/>
        <end position="573"/>
    </location>
</feature>
<dbReference type="Pfam" id="PF05193">
    <property type="entry name" value="Peptidase_M16_C"/>
    <property type="match status" value="1"/>
</dbReference>
<feature type="transmembrane region" description="Helical" evidence="2">
    <location>
        <begin position="21"/>
        <end position="46"/>
    </location>
</feature>
<sequence length="1092" mass="122002">MVGLTRHDGLRSSNEHSSTLILFEGAFSQAVILFVALSVLLTAAAASSLPPLDHNNQHIQPSHGYANTTFSNAGNRFLNESQIPSSYGNFDRVVEPFVLDSASIRVVKWKSRRTGLSIVWVEAESSLIHADFTLANEIFNDSGVPYALEHLTFRGPKTYPYDGILDKLATRSFGSATSGGTTTIYTTYNLETAAPDGFLRLLPVYFDSIFNPALTPEAFITEIYHINGQGEEGGVLFNELKDMENTSAQIMALCTQRALYPTTSAYRSDALGLMKNIRVLTLDQIKKYHNTYYRPSNLQLTITGKLDPTALLMTLQERVEPSIIEHGQDHIPKHWKRPLVETKSKDSAALTESKTVSVEFPSNDESFGEVQISWVGPNANDALLLAAFDILTTYLSEPKISPLAKRFIEIASPLFSSISFLSSDGGQYILHADLSSVPAEHLSTVGDSLRKALSDEAEVIDMEYMHGLIQREILKTRQALEVDPYEALQSQMIFAFLYGDDKDLVSLANQHKSYEDLATWNAQKWSTFLKKWFVEPPSLTVIGRPSSRLSKKLESETKQRVSENHNKLGPEGLKKLGNQLEQARKLNDRPIPHWLMSQFPLPSLESIKWIDVEIAQANDGHTGALQSFIDQKDPVSLPYFVQFNHVESRFLSIDIVLSPLNLPPELFPLLPIYIKSFYSLPIKRKDGTILSYHEVERQLEKQTVEYSITPGYPSQQSIQIHMTVENSKYTTAVAWLRDLFWGSTFDPERLRTTIMNDLQNIPSMKRDFNQVLQAMYDEMVYSSDISPLSSLNLLRLEEIEAMVLKKLKSQSGALMKQMEQLRSHLLSASSIRISVSGNIRALEEPKTTWVKNFEALQPTSVQKPRMANTTLASEGIKPSGKAIVSLMASSELNSAFYFAQGPQGFEHPDMAALTLATRALNMDEGYLSRLIKETGLAYFAYVSLDVEIGHVKLEINSSPDSIKTLHESERVIKDIVDRKLKLDDEILETAKSSVVYSTVTRIASGQAAAFEAFINIALIGVPSEFSKNLVEKMLAISVEDVIRVIRKYILPLFDSKKSSATLVCSATKANESVHSLKAMGYAVEQSVMKEEQ</sequence>
<name>A0A9Q3CDV9_9BASI</name>
<dbReference type="PANTHER" id="PTHR43016">
    <property type="entry name" value="PRESEQUENCE PROTEASE"/>
    <property type="match status" value="1"/>
</dbReference>
<keyword evidence="2" id="KW-1133">Transmembrane helix</keyword>